<dbReference type="VEuPathDB" id="VectorBase:LDEU005704"/>
<evidence type="ECO:0000313" key="16">
    <source>
        <dbReference type="Proteomes" id="UP000288716"/>
    </source>
</evidence>
<dbReference type="PANTHER" id="PTHR24416">
    <property type="entry name" value="TYROSINE-PROTEIN KINASE RECEPTOR"/>
    <property type="match status" value="1"/>
</dbReference>
<comment type="subcellular location">
    <subcellularLocation>
        <location evidence="2">Endomembrane system</location>
    </subcellularLocation>
    <subcellularLocation>
        <location evidence="1">Membrane</location>
        <topology evidence="1">Single-pass membrane protein</topology>
    </subcellularLocation>
</comment>
<dbReference type="GO" id="GO:0012505">
    <property type="term" value="C:endomembrane system"/>
    <property type="evidence" value="ECO:0007669"/>
    <property type="project" value="UniProtKB-SubCell"/>
</dbReference>
<dbReference type="EMBL" id="NCKV01002858">
    <property type="protein sequence ID" value="RWS26336.1"/>
    <property type="molecule type" value="Genomic_DNA"/>
</dbReference>
<gene>
    <name evidence="15" type="ORF">B4U80_06663</name>
</gene>
<feature type="binding site" evidence="11">
    <location>
        <begin position="121"/>
        <end position="127"/>
    </location>
    <ligand>
        <name>ATP</name>
        <dbReference type="ChEBI" id="CHEBI:30616"/>
    </ligand>
</feature>
<evidence type="ECO:0000256" key="4">
    <source>
        <dbReference type="ARBA" id="ARBA00022741"/>
    </source>
</evidence>
<dbReference type="OrthoDB" id="3256376at2759"/>
<dbReference type="GO" id="GO:0010976">
    <property type="term" value="P:positive regulation of neuron projection development"/>
    <property type="evidence" value="ECO:0007669"/>
    <property type="project" value="TreeGrafter"/>
</dbReference>
<keyword evidence="6 11" id="KW-0067">ATP-binding</keyword>
<evidence type="ECO:0000256" key="6">
    <source>
        <dbReference type="ARBA" id="ARBA00022840"/>
    </source>
</evidence>
<dbReference type="InterPro" id="IPR020635">
    <property type="entry name" value="Tyr_kinase_cat_dom"/>
</dbReference>
<evidence type="ECO:0000259" key="14">
    <source>
        <dbReference type="PROSITE" id="PS50011"/>
    </source>
</evidence>
<keyword evidence="5" id="KW-0418">Kinase</keyword>
<evidence type="ECO:0000256" key="7">
    <source>
        <dbReference type="ARBA" id="ARBA00023136"/>
    </source>
</evidence>
<proteinExistence type="predicted"/>
<keyword evidence="4 11" id="KW-0547">Nucleotide-binding</keyword>
<feature type="binding site" evidence="11">
    <location>
        <position position="208"/>
    </location>
    <ligand>
        <name>ATP</name>
        <dbReference type="ChEBI" id="CHEBI:30616"/>
    </ligand>
</feature>
<feature type="non-terminal residue" evidence="15">
    <location>
        <position position="289"/>
    </location>
</feature>
<dbReference type="Gene3D" id="3.30.200.20">
    <property type="entry name" value="Phosphorylase Kinase, domain 1"/>
    <property type="match status" value="1"/>
</dbReference>
<dbReference type="InterPro" id="IPR017441">
    <property type="entry name" value="Protein_kinase_ATP_BS"/>
</dbReference>
<dbReference type="STRING" id="299467.A0A443SFP4"/>
<organism evidence="15 16">
    <name type="scientific">Leptotrombidium deliense</name>
    <dbReference type="NCBI Taxonomy" id="299467"/>
    <lineage>
        <taxon>Eukaryota</taxon>
        <taxon>Metazoa</taxon>
        <taxon>Ecdysozoa</taxon>
        <taxon>Arthropoda</taxon>
        <taxon>Chelicerata</taxon>
        <taxon>Arachnida</taxon>
        <taxon>Acari</taxon>
        <taxon>Acariformes</taxon>
        <taxon>Trombidiformes</taxon>
        <taxon>Prostigmata</taxon>
        <taxon>Anystina</taxon>
        <taxon>Parasitengona</taxon>
        <taxon>Trombiculoidea</taxon>
        <taxon>Trombiculidae</taxon>
        <taxon>Leptotrombidium</taxon>
    </lineage>
</organism>
<dbReference type="Proteomes" id="UP000288716">
    <property type="component" value="Unassembled WGS sequence"/>
</dbReference>
<dbReference type="GO" id="GO:0005886">
    <property type="term" value="C:plasma membrane"/>
    <property type="evidence" value="ECO:0007669"/>
    <property type="project" value="TreeGrafter"/>
</dbReference>
<name>A0A443SFP4_9ACAR</name>
<evidence type="ECO:0000256" key="3">
    <source>
        <dbReference type="ARBA" id="ARBA00022679"/>
    </source>
</evidence>
<feature type="binding site" evidence="11 13">
    <location>
        <position position="73"/>
    </location>
    <ligand>
        <name>ATP</name>
        <dbReference type="ChEBI" id="CHEBI:30616"/>
    </ligand>
</feature>
<dbReference type="GO" id="GO:0046872">
    <property type="term" value="F:metal ion binding"/>
    <property type="evidence" value="ECO:0007669"/>
    <property type="project" value="UniProtKB-KW"/>
</dbReference>
<feature type="active site" description="Proton acceptor" evidence="10">
    <location>
        <position position="204"/>
    </location>
</feature>
<evidence type="ECO:0000256" key="11">
    <source>
        <dbReference type="PIRSR" id="PIRSR000615-2"/>
    </source>
</evidence>
<dbReference type="PROSITE" id="PS00107">
    <property type="entry name" value="PROTEIN_KINASE_ATP"/>
    <property type="match status" value="1"/>
</dbReference>
<dbReference type="SMART" id="SM00219">
    <property type="entry name" value="TyrKc"/>
    <property type="match status" value="1"/>
</dbReference>
<dbReference type="Pfam" id="PF07714">
    <property type="entry name" value="PK_Tyr_Ser-Thr"/>
    <property type="match status" value="1"/>
</dbReference>
<dbReference type="GO" id="GO:0051897">
    <property type="term" value="P:positive regulation of phosphatidylinositol 3-kinase/protein kinase B signal transduction"/>
    <property type="evidence" value="ECO:0007669"/>
    <property type="project" value="TreeGrafter"/>
</dbReference>
<comment type="caution">
    <text evidence="15">The sequence shown here is derived from an EMBL/GenBank/DDBJ whole genome shotgun (WGS) entry which is preliminary data.</text>
</comment>
<dbReference type="Gene3D" id="1.10.510.10">
    <property type="entry name" value="Transferase(Phosphotransferase) domain 1"/>
    <property type="match status" value="1"/>
</dbReference>
<evidence type="ECO:0000256" key="12">
    <source>
        <dbReference type="PIRSR" id="PIRSR000615-3"/>
    </source>
</evidence>
<feature type="binding site" evidence="11">
    <location>
        <begin position="48"/>
        <end position="55"/>
    </location>
    <ligand>
        <name>ATP</name>
        <dbReference type="ChEBI" id="CHEBI:30616"/>
    </ligand>
</feature>
<dbReference type="PIRSF" id="PIRSF000615">
    <property type="entry name" value="TyrPK_CSF1-R"/>
    <property type="match status" value="1"/>
</dbReference>
<keyword evidence="7" id="KW-0472">Membrane</keyword>
<dbReference type="GO" id="GO:0050793">
    <property type="term" value="P:regulation of developmental process"/>
    <property type="evidence" value="ECO:0007669"/>
    <property type="project" value="UniProtKB-ARBA"/>
</dbReference>
<dbReference type="GO" id="GO:0004714">
    <property type="term" value="F:transmembrane receptor protein tyrosine kinase activity"/>
    <property type="evidence" value="ECO:0007669"/>
    <property type="project" value="UniProtKB-EC"/>
</dbReference>
<dbReference type="GO" id="GO:0005524">
    <property type="term" value="F:ATP binding"/>
    <property type="evidence" value="ECO:0007669"/>
    <property type="project" value="UniProtKB-UniRule"/>
</dbReference>
<dbReference type="AlphaFoldDB" id="A0A443SFP4"/>
<evidence type="ECO:0000256" key="9">
    <source>
        <dbReference type="ARBA" id="ARBA00051243"/>
    </source>
</evidence>
<evidence type="ECO:0000256" key="1">
    <source>
        <dbReference type="ARBA" id="ARBA00004167"/>
    </source>
</evidence>
<dbReference type="GO" id="GO:0043235">
    <property type="term" value="C:receptor complex"/>
    <property type="evidence" value="ECO:0007669"/>
    <property type="project" value="TreeGrafter"/>
</dbReference>
<keyword evidence="15" id="KW-0675">Receptor</keyword>
<dbReference type="GO" id="GO:0043121">
    <property type="term" value="F:neurotrophin binding"/>
    <property type="evidence" value="ECO:0007669"/>
    <property type="project" value="TreeGrafter"/>
</dbReference>
<dbReference type="GO" id="GO:0048468">
    <property type="term" value="P:cell development"/>
    <property type="evidence" value="ECO:0007669"/>
    <property type="project" value="UniProtKB-ARBA"/>
</dbReference>
<dbReference type="PROSITE" id="PS50011">
    <property type="entry name" value="PROTEIN_KINASE_DOM"/>
    <property type="match status" value="1"/>
</dbReference>
<accession>A0A443SFP4</accession>
<dbReference type="InterPro" id="IPR000719">
    <property type="entry name" value="Prot_kinase_dom"/>
</dbReference>
<keyword evidence="16" id="KW-1185">Reference proteome</keyword>
<dbReference type="PROSITE" id="PS00109">
    <property type="entry name" value="PROTEIN_KINASE_TYR"/>
    <property type="match status" value="1"/>
</dbReference>
<dbReference type="InterPro" id="IPR001245">
    <property type="entry name" value="Ser-Thr/Tyr_kinase_cat_dom"/>
</dbReference>
<feature type="domain" description="Protein kinase" evidence="14">
    <location>
        <begin position="41"/>
        <end position="289"/>
    </location>
</feature>
<comment type="catalytic activity">
    <reaction evidence="9">
        <text>L-tyrosyl-[protein] + ATP = O-phospho-L-tyrosyl-[protein] + ADP + H(+)</text>
        <dbReference type="Rhea" id="RHEA:10596"/>
        <dbReference type="Rhea" id="RHEA-COMP:10136"/>
        <dbReference type="Rhea" id="RHEA-COMP:20101"/>
        <dbReference type="ChEBI" id="CHEBI:15378"/>
        <dbReference type="ChEBI" id="CHEBI:30616"/>
        <dbReference type="ChEBI" id="CHEBI:46858"/>
        <dbReference type="ChEBI" id="CHEBI:61978"/>
        <dbReference type="ChEBI" id="CHEBI:456216"/>
        <dbReference type="EC" id="2.7.10.1"/>
    </reaction>
</comment>
<evidence type="ECO:0000256" key="8">
    <source>
        <dbReference type="ARBA" id="ARBA00023137"/>
    </source>
</evidence>
<dbReference type="GO" id="GO:0030424">
    <property type="term" value="C:axon"/>
    <property type="evidence" value="ECO:0007669"/>
    <property type="project" value="TreeGrafter"/>
</dbReference>
<protein>
    <submittedName>
        <fullName evidence="15">BDNF/NT-3 growth factors receptor-like protein</fullName>
    </submittedName>
</protein>
<dbReference type="InterPro" id="IPR050122">
    <property type="entry name" value="RTK"/>
</dbReference>
<keyword evidence="12" id="KW-0460">Magnesium</keyword>
<dbReference type="InterPro" id="IPR008266">
    <property type="entry name" value="Tyr_kinase_AS"/>
</dbReference>
<keyword evidence="8" id="KW-0829">Tyrosine-protein kinase</keyword>
<sequence length="289" mass="32945">MFSQEKLDVSCEEIKSTKAKTSPETPMRKIFNDLELAVDKINILEEIGEGCFGKVYKGLYTTEESETIQVAIKMLKDGIGPEGQSDFEREVEILSTFRHQNIVKLIGIWNGHNSMPSMVFEFMSFGDLAELLRKKAPSKTNVKCASSASDEEVDSLSQVITTLYKHILITSFFALQLKDDLIFIATQIANGMLYLSSQHFVHRDLATRNCLVDKDLIVKISDFGMSRDIYTCDYYKVNGSRMLPVRWMPPESILYGKFTLESDVWSFGVVLWEIFTFGKQPYYGHSNDE</sequence>
<dbReference type="PANTHER" id="PTHR24416:SF619">
    <property type="entry name" value="TYROSINE-PROTEIN KINASE TRANSMEMBRANE RECEPTOR ROR-LIKE PROTEIN"/>
    <property type="match status" value="1"/>
</dbReference>
<dbReference type="FunFam" id="1.10.510.10:FF:001512">
    <property type="entry name" value="Receptor tyrosine-protein kinase erbB-2"/>
    <property type="match status" value="1"/>
</dbReference>
<keyword evidence="12" id="KW-0479">Metal-binding</keyword>
<feature type="binding site" evidence="12">
    <location>
        <position position="222"/>
    </location>
    <ligand>
        <name>Mg(2+)</name>
        <dbReference type="ChEBI" id="CHEBI:18420"/>
    </ligand>
</feature>
<dbReference type="GO" id="GO:1990090">
    <property type="term" value="P:cellular response to nerve growth factor stimulus"/>
    <property type="evidence" value="ECO:0007669"/>
    <property type="project" value="TreeGrafter"/>
</dbReference>
<evidence type="ECO:0000256" key="10">
    <source>
        <dbReference type="PIRSR" id="PIRSR000615-1"/>
    </source>
</evidence>
<evidence type="ECO:0000256" key="13">
    <source>
        <dbReference type="PROSITE-ProRule" id="PRU10141"/>
    </source>
</evidence>
<dbReference type="GO" id="GO:0030182">
    <property type="term" value="P:neuron differentiation"/>
    <property type="evidence" value="ECO:0007669"/>
    <property type="project" value="UniProtKB-ARBA"/>
</dbReference>
<evidence type="ECO:0000313" key="15">
    <source>
        <dbReference type="EMBL" id="RWS26336.1"/>
    </source>
</evidence>
<dbReference type="PRINTS" id="PR00109">
    <property type="entry name" value="TYRKINASE"/>
</dbReference>
<dbReference type="SUPFAM" id="SSF56112">
    <property type="entry name" value="Protein kinase-like (PK-like)"/>
    <property type="match status" value="1"/>
</dbReference>
<dbReference type="InterPro" id="IPR011009">
    <property type="entry name" value="Kinase-like_dom_sf"/>
</dbReference>
<keyword evidence="3" id="KW-0808">Transferase</keyword>
<evidence type="ECO:0000256" key="2">
    <source>
        <dbReference type="ARBA" id="ARBA00004308"/>
    </source>
</evidence>
<evidence type="ECO:0000256" key="5">
    <source>
        <dbReference type="ARBA" id="ARBA00022777"/>
    </source>
</evidence>
<feature type="binding site" evidence="12">
    <location>
        <position position="209"/>
    </location>
    <ligand>
        <name>Mg(2+)</name>
        <dbReference type="ChEBI" id="CHEBI:18420"/>
    </ligand>
</feature>
<reference evidence="15 16" key="1">
    <citation type="journal article" date="2018" name="Gigascience">
        <title>Genomes of trombidid mites reveal novel predicted allergens and laterally-transferred genes associated with secondary metabolism.</title>
        <authorList>
            <person name="Dong X."/>
            <person name="Chaisiri K."/>
            <person name="Xia D."/>
            <person name="Armstrong S.D."/>
            <person name="Fang Y."/>
            <person name="Donnelly M.J."/>
            <person name="Kadowaki T."/>
            <person name="McGarry J.W."/>
            <person name="Darby A.C."/>
            <person name="Makepeace B.L."/>
        </authorList>
    </citation>
    <scope>NUCLEOTIDE SEQUENCE [LARGE SCALE GENOMIC DNA]</scope>
    <source>
        <strain evidence="15">UoL-UT</strain>
    </source>
</reference>
<dbReference type="GO" id="GO:0005030">
    <property type="term" value="F:neurotrophin receptor activity"/>
    <property type="evidence" value="ECO:0007669"/>
    <property type="project" value="TreeGrafter"/>
</dbReference>
<dbReference type="GO" id="GO:0007169">
    <property type="term" value="P:cell surface receptor protein tyrosine kinase signaling pathway"/>
    <property type="evidence" value="ECO:0007669"/>
    <property type="project" value="TreeGrafter"/>
</dbReference>